<dbReference type="InterPro" id="IPR008969">
    <property type="entry name" value="CarboxyPept-like_regulatory"/>
</dbReference>
<gene>
    <name evidence="3" type="ordered locus">SRM_03063</name>
</gene>
<dbReference type="KEGG" id="srm:SRM_03063"/>
<dbReference type="SUPFAM" id="SSF49464">
    <property type="entry name" value="Carboxypeptidase regulatory domain-like"/>
    <property type="match status" value="1"/>
</dbReference>
<reference evidence="4" key="2">
    <citation type="submission" date="2010-04" db="EMBL/GenBank/DDBJ databases">
        <title>Genome sequence of Salinibacter ruber M8.</title>
        <authorList>
            <consortium name="Genoscope"/>
        </authorList>
    </citation>
    <scope>NUCLEOTIDE SEQUENCE [LARGE SCALE GENOMIC DNA]</scope>
    <source>
        <strain evidence="4">M8</strain>
    </source>
</reference>
<dbReference type="Pfam" id="PF13715">
    <property type="entry name" value="CarbopepD_reg_2"/>
    <property type="match status" value="1"/>
</dbReference>
<evidence type="ECO:0000256" key="1">
    <source>
        <dbReference type="SAM" id="MobiDB-lite"/>
    </source>
</evidence>
<keyword evidence="2" id="KW-0732">Signal</keyword>
<evidence type="ECO:0008006" key="5">
    <source>
        <dbReference type="Google" id="ProtNLM"/>
    </source>
</evidence>
<organism evidence="3 4">
    <name type="scientific">Salinibacter ruber (strain M8)</name>
    <dbReference type="NCBI Taxonomy" id="761659"/>
    <lineage>
        <taxon>Bacteria</taxon>
        <taxon>Pseudomonadati</taxon>
        <taxon>Rhodothermota</taxon>
        <taxon>Rhodothermia</taxon>
        <taxon>Rhodothermales</taxon>
        <taxon>Salinibacteraceae</taxon>
        <taxon>Salinibacter</taxon>
    </lineage>
</organism>
<dbReference type="Gene3D" id="2.60.40.1120">
    <property type="entry name" value="Carboxypeptidase-like, regulatory domain"/>
    <property type="match status" value="1"/>
</dbReference>
<name>D5HD79_SALRM</name>
<proteinExistence type="predicted"/>
<reference evidence="3 4" key="1">
    <citation type="journal article" date="2010" name="ISME J.">
        <title>Fine-scale evolution: genomic, phenotypic and ecological differentiation in two coexisting Salinibacter ruber strains.</title>
        <authorList>
            <person name="Pena A."/>
            <person name="Teeling H."/>
            <person name="Huerta-Cepas J."/>
            <person name="Santos F."/>
            <person name="Yarza P."/>
            <person name="Brito-Echeverria J."/>
            <person name="Lucio M."/>
            <person name="Schmitt-Kopplin P."/>
            <person name="Meseguer I."/>
            <person name="Schenowitz C."/>
            <person name="Dossat C."/>
            <person name="Barbe V."/>
            <person name="Dopazo J."/>
            <person name="Rossello-Mora R."/>
            <person name="Schuler M."/>
            <person name="Glockner F.O."/>
            <person name="Amann R."/>
            <person name="Gabaldon T."/>
            <person name="Anton J."/>
        </authorList>
    </citation>
    <scope>NUCLEOTIDE SEQUENCE [LARGE SCALE GENOMIC DNA]</scope>
    <source>
        <strain evidence="3 4">M8</strain>
    </source>
</reference>
<dbReference type="Proteomes" id="UP000000933">
    <property type="component" value="Chromosome"/>
</dbReference>
<feature type="chain" id="PRO_5003073250" description="Carboxypeptidase-like regulatory domain-containing protein" evidence="2">
    <location>
        <begin position="40"/>
        <end position="854"/>
    </location>
</feature>
<sequence length="854" mass="93200">MPVDDPWSRPMARRTAPRLFYLVLLPLLLLAIGPAAAHAQDTTAALLEGRVVDAETGDPLPQANLRIADTYQGTITNVDGQYTLALDSLPATVVVRYVGYESVRRRITADTPPRQTFRLAPSTVQMEEVRVTGSGNPGETIMRRVIENKQEWWPALKSYSVEAYNRFTLSNDTAIAAVAESQTTAFWDAERGTREVVRSQRGTANLQGIAESALPAAATVLNLYKDNVGVFGNQMVGVTHPDALDYYDFTLDTTRAIDGRQAFRIEVEPANRLSSTFRGTVTVLDSTYALLEAQLRPTPSLSTPRMLKEVDITFEQQFSNFGGPYWLPVDFRARRDLNAQLSALISFSDIRIRQVSRLNEYQINEPLPDSLYDADGGGDEIAVRADSTVGIQALSSAQPDSLGGGPFVPYSQDEQTAYEQIDSTDTVQDAFDPGGLYGWLQDLGVGGEDGLSIGGDADEAAASDTTDGAGDEATASFVDVEGGLPILRFNRVEGGHVGLRLDLSVGPLGVTGRGGYNTGPSGSTQWSYGGEATLPLGDDTDLSAGYHYGIEPRYRARSRIAPLWARLSNSLWTLAGAPDYFDYFGNERLHVSVRHAFSSPNLGLALQLRNERHFSVAKSTDYDALGRSVTQPVNPSVGDGRLRSVALTATLGDGGLLGVLPINRLQVSVEHSDPGLAASDFDFTRLEAVADARIETFFQRRFRPNALDLRVDAGASFGALPLQRFGVIEASPQPYTPFGALRTLDDRPYQGEHHVALFWEHNFRTVPFELLGWQAPVEQDIELLLHGGHGRTWIDDGTGQRLRRRGAAVQRADGFHHEVGLSVNGLLEDTLRLDLTKRLDARGFSVGVSVLRFL</sequence>
<evidence type="ECO:0000313" key="4">
    <source>
        <dbReference type="Proteomes" id="UP000000933"/>
    </source>
</evidence>
<evidence type="ECO:0000256" key="2">
    <source>
        <dbReference type="SAM" id="SignalP"/>
    </source>
</evidence>
<evidence type="ECO:0000313" key="3">
    <source>
        <dbReference type="EMBL" id="CBH25984.1"/>
    </source>
</evidence>
<feature type="region of interest" description="Disordered" evidence="1">
    <location>
        <begin position="451"/>
        <end position="470"/>
    </location>
</feature>
<protein>
    <recommendedName>
        <fullName evidence="5">Carboxypeptidase-like regulatory domain-containing protein</fullName>
    </recommendedName>
</protein>
<feature type="signal peptide" evidence="2">
    <location>
        <begin position="1"/>
        <end position="39"/>
    </location>
</feature>
<dbReference type="Pfam" id="PF18939">
    <property type="entry name" value="DUF5686"/>
    <property type="match status" value="1"/>
</dbReference>
<dbReference type="InterPro" id="IPR043741">
    <property type="entry name" value="DUF5686"/>
</dbReference>
<dbReference type="AlphaFoldDB" id="D5HD79"/>
<dbReference type="EMBL" id="FP565814">
    <property type="protein sequence ID" value="CBH25984.1"/>
    <property type="molecule type" value="Genomic_DNA"/>
</dbReference>
<accession>D5HD79</accession>
<dbReference type="HOGENOM" id="CLU_337670_0_0_10"/>